<evidence type="ECO:0000256" key="2">
    <source>
        <dbReference type="SAM" id="SignalP"/>
    </source>
</evidence>
<dbReference type="AlphaFoldDB" id="A0A8J6NQA3"/>
<dbReference type="Proteomes" id="UP000603434">
    <property type="component" value="Unassembled WGS sequence"/>
</dbReference>
<dbReference type="PROSITE" id="PS50005">
    <property type="entry name" value="TPR"/>
    <property type="match status" value="2"/>
</dbReference>
<feature type="chain" id="PRO_5035165992" evidence="2">
    <location>
        <begin position="22"/>
        <end position="874"/>
    </location>
</feature>
<evidence type="ECO:0000313" key="5">
    <source>
        <dbReference type="Proteomes" id="UP000603434"/>
    </source>
</evidence>
<dbReference type="Gene3D" id="1.25.40.10">
    <property type="entry name" value="Tetratricopeptide repeat domain"/>
    <property type="match status" value="2"/>
</dbReference>
<dbReference type="EMBL" id="JACNJH010000077">
    <property type="protein sequence ID" value="MBC8360259.1"/>
    <property type="molecule type" value="Genomic_DNA"/>
</dbReference>
<dbReference type="PANTHER" id="PTHR10098:SF108">
    <property type="entry name" value="TETRATRICOPEPTIDE REPEAT PROTEIN 28"/>
    <property type="match status" value="1"/>
</dbReference>
<feature type="repeat" description="TPR" evidence="1">
    <location>
        <begin position="200"/>
        <end position="233"/>
    </location>
</feature>
<comment type="caution">
    <text evidence="4">The sequence shown here is derived from an EMBL/GenBank/DDBJ whole genome shotgun (WGS) entry which is preliminary data.</text>
</comment>
<name>A0A8J6NQA3_9BACT</name>
<keyword evidence="2" id="KW-0732">Signal</keyword>
<dbReference type="SMART" id="SM00028">
    <property type="entry name" value="TPR"/>
    <property type="match status" value="6"/>
</dbReference>
<dbReference type="PROSITE" id="PS51257">
    <property type="entry name" value="PROKAR_LIPOPROTEIN"/>
    <property type="match status" value="1"/>
</dbReference>
<evidence type="ECO:0000259" key="3">
    <source>
        <dbReference type="Pfam" id="PF12770"/>
    </source>
</evidence>
<protein>
    <submittedName>
        <fullName evidence="4">CHAT domain-containing protein</fullName>
    </submittedName>
</protein>
<organism evidence="4 5">
    <name type="scientific">Candidatus Desulfatibia profunda</name>
    <dbReference type="NCBI Taxonomy" id="2841695"/>
    <lineage>
        <taxon>Bacteria</taxon>
        <taxon>Pseudomonadati</taxon>
        <taxon>Thermodesulfobacteriota</taxon>
        <taxon>Desulfobacteria</taxon>
        <taxon>Desulfobacterales</taxon>
        <taxon>Desulfobacterales incertae sedis</taxon>
        <taxon>Candidatus Desulfatibia</taxon>
    </lineage>
</organism>
<dbReference type="SUPFAM" id="SSF48452">
    <property type="entry name" value="TPR-like"/>
    <property type="match status" value="1"/>
</dbReference>
<gene>
    <name evidence="4" type="ORF">H8E23_02515</name>
</gene>
<dbReference type="InterPro" id="IPR019734">
    <property type="entry name" value="TPR_rpt"/>
</dbReference>
<sequence>MTAMRWLVVFLAVFISGCAGAGLSKSESMSHYNPLTLIATKSKGDILIQEGLDYSREGFFEKFMASMREALIFYSADGEKTSDIYGYIGNAYLEKNEYDKALDYFNRSLSAAKINGYNHGIVLATVGIANCYKKIGDTDKAIEVLAASPKKNPNTGSDYPLVALNMGENLAQKGDLSQALEIFNKLLSSINSDKDDKLKQSVYSSLGTTLFGLSRYEEAIANYQHALDLARKRYTTADVVDLLNNIGFCLVSLKKYDDATMVFKEGLGLLAVMDLYYPEKQMYANYGLGLLNEEQNRNTQALLYYNTAIRFIEDLRGNLSSTEFRSFFLANKIAAYEHAIDILLTVGSQILDDGRLNEMFHKAGLSPAELAFFYTESTKARSFLELLSKTKTGTLADRIPKELAEQEKKLLNTIASIQAAGGGQSKSQKELLKKSKRELDELIVKLRKDYPDYASIRYPEPVKAGNIPLRSNEVLLAYKVNPGKTYLWIIEKGKDTSAIEIDVSREELIQRVGEFRGFMENPDSLEAYDPEKGQTLGRLLLGEALSRIDPAKNIIITPDGVLNILPFEALIVGKTSNTVQYLGEKYKISYYPSASVMATMRRFKESPKSSNPLFALGDPVYDDSDLRYSLKKSGNIALAAADKTPGLNLRSALVRSGFSLPRLPETRDEVLRIGELFGYKTNDPNIKLDMDATKSELLKSNLGNYRFIHFATHGILSGDIPYILEPALVLTQPGNRNPEDGFLKMSEILELKLNADAVVLSACKTALGKEIAGEGVVGLSRAFMLAGSKSVIVSLWSVESNSTAVLMKSFYSHLKPGRSKEEALRLAKQELKNQSLISDDLSRGVKIVGRDKKTQTSTAHPFFWAPFILIGEWE</sequence>
<evidence type="ECO:0000256" key="1">
    <source>
        <dbReference type="PROSITE-ProRule" id="PRU00339"/>
    </source>
</evidence>
<proteinExistence type="predicted"/>
<keyword evidence="1" id="KW-0802">TPR repeat</keyword>
<reference evidence="4 5" key="1">
    <citation type="submission" date="2020-08" db="EMBL/GenBank/DDBJ databases">
        <title>Bridging the membrane lipid divide: bacteria of the FCB group superphylum have the potential to synthesize archaeal ether lipids.</title>
        <authorList>
            <person name="Villanueva L."/>
            <person name="Von Meijenfeldt F.A.B."/>
            <person name="Westbye A.B."/>
            <person name="Yadav S."/>
            <person name="Hopmans E.C."/>
            <person name="Dutilh B.E."/>
            <person name="Sinninghe Damste J.S."/>
        </authorList>
    </citation>
    <scope>NUCLEOTIDE SEQUENCE [LARGE SCALE GENOMIC DNA]</scope>
    <source>
        <strain evidence="4">NIOZ-UU30</strain>
    </source>
</reference>
<dbReference type="InterPro" id="IPR024983">
    <property type="entry name" value="CHAT_dom"/>
</dbReference>
<accession>A0A8J6NQA3</accession>
<evidence type="ECO:0000313" key="4">
    <source>
        <dbReference type="EMBL" id="MBC8360259.1"/>
    </source>
</evidence>
<dbReference type="Pfam" id="PF13424">
    <property type="entry name" value="TPR_12"/>
    <property type="match status" value="2"/>
</dbReference>
<dbReference type="PANTHER" id="PTHR10098">
    <property type="entry name" value="RAPSYN-RELATED"/>
    <property type="match status" value="1"/>
</dbReference>
<dbReference type="InterPro" id="IPR011990">
    <property type="entry name" value="TPR-like_helical_dom_sf"/>
</dbReference>
<feature type="domain" description="CHAT" evidence="3">
    <location>
        <begin position="532"/>
        <end position="872"/>
    </location>
</feature>
<dbReference type="PROSITE" id="PS50293">
    <property type="entry name" value="TPR_REGION"/>
    <property type="match status" value="1"/>
</dbReference>
<feature type="signal peptide" evidence="2">
    <location>
        <begin position="1"/>
        <end position="21"/>
    </location>
</feature>
<feature type="repeat" description="TPR" evidence="1">
    <location>
        <begin position="82"/>
        <end position="115"/>
    </location>
</feature>
<dbReference type="Pfam" id="PF12770">
    <property type="entry name" value="CHAT"/>
    <property type="match status" value="1"/>
</dbReference>